<comment type="similarity">
    <text evidence="1">Belongs to the sigma-70 factor family. ECF subfamily.</text>
</comment>
<dbReference type="Pfam" id="PF04542">
    <property type="entry name" value="Sigma70_r2"/>
    <property type="match status" value="1"/>
</dbReference>
<evidence type="ECO:0000259" key="5">
    <source>
        <dbReference type="Pfam" id="PF04542"/>
    </source>
</evidence>
<dbReference type="NCBIfam" id="TIGR02937">
    <property type="entry name" value="sigma70-ECF"/>
    <property type="match status" value="1"/>
</dbReference>
<dbReference type="Pfam" id="PF08281">
    <property type="entry name" value="Sigma70_r4_2"/>
    <property type="match status" value="1"/>
</dbReference>
<dbReference type="NCBIfam" id="NF006930">
    <property type="entry name" value="PRK09415.1"/>
    <property type="match status" value="1"/>
</dbReference>
<dbReference type="InterPro" id="IPR013325">
    <property type="entry name" value="RNA_pol_sigma_r2"/>
</dbReference>
<dbReference type="PANTHER" id="PTHR43133">
    <property type="entry name" value="RNA POLYMERASE ECF-TYPE SIGMA FACTO"/>
    <property type="match status" value="1"/>
</dbReference>
<evidence type="ECO:0000313" key="8">
    <source>
        <dbReference type="Proteomes" id="UP000050668"/>
    </source>
</evidence>
<dbReference type="CDD" id="cd06171">
    <property type="entry name" value="Sigma70_r4"/>
    <property type="match status" value="1"/>
</dbReference>
<keyword evidence="2" id="KW-0805">Transcription regulation</keyword>
<dbReference type="InterPro" id="IPR013324">
    <property type="entry name" value="RNA_pol_sigma_r3/r4-like"/>
</dbReference>
<proteinExistence type="inferred from homology"/>
<dbReference type="Proteomes" id="UP000050668">
    <property type="component" value="Unassembled WGS sequence"/>
</dbReference>
<evidence type="ECO:0000256" key="4">
    <source>
        <dbReference type="ARBA" id="ARBA00023163"/>
    </source>
</evidence>
<protein>
    <submittedName>
        <fullName evidence="7">RNA polymerase factor sigma C</fullName>
    </submittedName>
</protein>
<evidence type="ECO:0000256" key="2">
    <source>
        <dbReference type="ARBA" id="ARBA00023015"/>
    </source>
</evidence>
<gene>
    <name evidence="7" type="ORF">AEA09_08605</name>
</gene>
<evidence type="ECO:0000313" key="7">
    <source>
        <dbReference type="EMBL" id="KOS68602.1"/>
    </source>
</evidence>
<dbReference type="InterPro" id="IPR036388">
    <property type="entry name" value="WH-like_DNA-bd_sf"/>
</dbReference>
<dbReference type="EMBL" id="LGRV01000003">
    <property type="protein sequence ID" value="KOS68602.1"/>
    <property type="molecule type" value="Genomic_DNA"/>
</dbReference>
<evidence type="ECO:0000259" key="6">
    <source>
        <dbReference type="Pfam" id="PF08281"/>
    </source>
</evidence>
<evidence type="ECO:0000256" key="1">
    <source>
        <dbReference type="ARBA" id="ARBA00010641"/>
    </source>
</evidence>
<dbReference type="SUPFAM" id="SSF88946">
    <property type="entry name" value="Sigma2 domain of RNA polymerase sigma factors"/>
    <property type="match status" value="1"/>
</dbReference>
<organism evidence="7 8">
    <name type="scientific">Lysinibacillus contaminans</name>
    <dbReference type="NCBI Taxonomy" id="1293441"/>
    <lineage>
        <taxon>Bacteria</taxon>
        <taxon>Bacillati</taxon>
        <taxon>Bacillota</taxon>
        <taxon>Bacilli</taxon>
        <taxon>Bacillales</taxon>
        <taxon>Bacillaceae</taxon>
        <taxon>Lysinibacillus</taxon>
    </lineage>
</organism>
<dbReference type="SUPFAM" id="SSF88659">
    <property type="entry name" value="Sigma3 and sigma4 domains of RNA polymerase sigma factors"/>
    <property type="match status" value="1"/>
</dbReference>
<keyword evidence="3" id="KW-0731">Sigma factor</keyword>
<evidence type="ECO:0000256" key="3">
    <source>
        <dbReference type="ARBA" id="ARBA00023082"/>
    </source>
</evidence>
<name>A0ABR5K115_9BACI</name>
<dbReference type="Gene3D" id="1.10.10.10">
    <property type="entry name" value="Winged helix-like DNA-binding domain superfamily/Winged helix DNA-binding domain"/>
    <property type="match status" value="1"/>
</dbReference>
<keyword evidence="8" id="KW-1185">Reference proteome</keyword>
<reference evidence="8" key="1">
    <citation type="submission" date="2015-07" db="EMBL/GenBank/DDBJ databases">
        <title>Fjat-14205 dsm 2895.</title>
        <authorList>
            <person name="Liu B."/>
            <person name="Wang J."/>
            <person name="Zhu Y."/>
            <person name="Liu G."/>
            <person name="Chen Q."/>
            <person name="Chen Z."/>
            <person name="Lan J."/>
            <person name="Che J."/>
            <person name="Ge C."/>
            <person name="Shi H."/>
            <person name="Pan Z."/>
            <person name="Liu X."/>
        </authorList>
    </citation>
    <scope>NUCLEOTIDE SEQUENCE [LARGE SCALE GENOMIC DNA]</scope>
    <source>
        <strain evidence="8">DSM 25560</strain>
    </source>
</reference>
<dbReference type="InterPro" id="IPR014284">
    <property type="entry name" value="RNA_pol_sigma-70_dom"/>
</dbReference>
<comment type="caution">
    <text evidence="7">The sequence shown here is derived from an EMBL/GenBank/DDBJ whole genome shotgun (WGS) entry which is preliminary data.</text>
</comment>
<dbReference type="InterPro" id="IPR039425">
    <property type="entry name" value="RNA_pol_sigma-70-like"/>
</dbReference>
<accession>A0ABR5K115</accession>
<dbReference type="Gene3D" id="1.10.1740.10">
    <property type="match status" value="1"/>
</dbReference>
<dbReference type="InterPro" id="IPR007627">
    <property type="entry name" value="RNA_pol_sigma70_r2"/>
</dbReference>
<dbReference type="RefSeq" id="WP_053583439.1">
    <property type="nucleotide sequence ID" value="NZ_LGRV01000003.1"/>
</dbReference>
<keyword evidence="4" id="KW-0804">Transcription</keyword>
<feature type="domain" description="RNA polymerase sigma factor 70 region 4 type 2" evidence="6">
    <location>
        <begin position="123"/>
        <end position="169"/>
    </location>
</feature>
<dbReference type="PANTHER" id="PTHR43133:SF60">
    <property type="entry name" value="RNA POLYMERASE SIGMA FACTOR SIGV"/>
    <property type="match status" value="1"/>
</dbReference>
<sequence>MDELTIQFEKTHVHLMDDIMQEYGQDLLQLVYAYVKNQAIAEDLTQEIFVKCYQGLPTYKGKSTMKTWLWRIAINHSKDYLKSWYNKNVLTTEVKLFSLQESNENVEQTVIQQDEDARLEENVMQLPVLYREVIYLFYFEMLTIKDIAQVLEVNSNTVKTRLRKGKALLKEQLEGQGWT</sequence>
<feature type="domain" description="RNA polymerase sigma-70 region 2" evidence="5">
    <location>
        <begin position="20"/>
        <end position="83"/>
    </location>
</feature>
<dbReference type="InterPro" id="IPR013249">
    <property type="entry name" value="RNA_pol_sigma70_r4_t2"/>
</dbReference>